<dbReference type="PANTHER" id="PTHR31741:SF46">
    <property type="entry name" value="O-FUCOSYLTRANSFERASE 27"/>
    <property type="match status" value="1"/>
</dbReference>
<dbReference type="GO" id="GO:0005802">
    <property type="term" value="C:trans-Golgi network"/>
    <property type="evidence" value="ECO:0007669"/>
    <property type="project" value="TreeGrafter"/>
</dbReference>
<keyword evidence="5" id="KW-0808">Transferase</keyword>
<name>A0A7J7NPM4_9MAGN</name>
<evidence type="ECO:0000313" key="15">
    <source>
        <dbReference type="Proteomes" id="UP000541444"/>
    </source>
</evidence>
<evidence type="ECO:0000256" key="8">
    <source>
        <dbReference type="ARBA" id="ARBA00022989"/>
    </source>
</evidence>
<keyword evidence="6" id="KW-0812">Transmembrane</keyword>
<organism evidence="14 15">
    <name type="scientific">Kingdonia uniflora</name>
    <dbReference type="NCBI Taxonomy" id="39325"/>
    <lineage>
        <taxon>Eukaryota</taxon>
        <taxon>Viridiplantae</taxon>
        <taxon>Streptophyta</taxon>
        <taxon>Embryophyta</taxon>
        <taxon>Tracheophyta</taxon>
        <taxon>Spermatophyta</taxon>
        <taxon>Magnoliopsida</taxon>
        <taxon>Ranunculales</taxon>
        <taxon>Circaeasteraceae</taxon>
        <taxon>Kingdonia</taxon>
    </lineage>
</organism>
<proteinExistence type="inferred from homology"/>
<keyword evidence="4" id="KW-0328">Glycosyltransferase</keyword>
<evidence type="ECO:0000256" key="10">
    <source>
        <dbReference type="ARBA" id="ARBA00023180"/>
    </source>
</evidence>
<keyword evidence="7" id="KW-0735">Signal-anchor</keyword>
<evidence type="ECO:0000256" key="12">
    <source>
        <dbReference type="ARBA" id="ARBA00023277"/>
    </source>
</evidence>
<keyword evidence="10" id="KW-0325">Glycoprotein</keyword>
<evidence type="ECO:0000256" key="2">
    <source>
        <dbReference type="ARBA" id="ARBA00004881"/>
    </source>
</evidence>
<evidence type="ECO:0000256" key="9">
    <source>
        <dbReference type="ARBA" id="ARBA00023136"/>
    </source>
</evidence>
<evidence type="ECO:0000256" key="5">
    <source>
        <dbReference type="ARBA" id="ARBA00022679"/>
    </source>
</evidence>
<accession>A0A7J7NPM4</accession>
<comment type="subcellular location">
    <subcellularLocation>
        <location evidence="1">Membrane</location>
        <topology evidence="1">Single-pass type II membrane protein</topology>
    </subcellularLocation>
</comment>
<comment type="caution">
    <text evidence="14">The sequence shown here is derived from an EMBL/GenBank/DDBJ whole genome shotgun (WGS) entry which is preliminary data.</text>
</comment>
<protein>
    <recommendedName>
        <fullName evidence="13">O-fucosyltransferase family protein</fullName>
    </recommendedName>
</protein>
<reference evidence="14 15" key="1">
    <citation type="journal article" date="2020" name="IScience">
        <title>Genome Sequencing of the Endangered Kingdonia uniflora (Circaeasteraceae, Ranunculales) Reveals Potential Mechanisms of Evolutionary Specialization.</title>
        <authorList>
            <person name="Sun Y."/>
            <person name="Deng T."/>
            <person name="Zhang A."/>
            <person name="Moore M.J."/>
            <person name="Landis J.B."/>
            <person name="Lin N."/>
            <person name="Zhang H."/>
            <person name="Zhang X."/>
            <person name="Huang J."/>
            <person name="Zhang X."/>
            <person name="Sun H."/>
            <person name="Wang H."/>
        </authorList>
    </citation>
    <scope>NUCLEOTIDE SEQUENCE [LARGE SCALE GENOMIC DNA]</scope>
    <source>
        <strain evidence="14">TB1705</strain>
        <tissue evidence="14">Leaf</tissue>
    </source>
</reference>
<evidence type="ECO:0000256" key="1">
    <source>
        <dbReference type="ARBA" id="ARBA00004606"/>
    </source>
</evidence>
<sequence>MVSSSSEYKGGFHDIRNSICDVVVIARLLNATLVMPEFQSTTSSKGIRRKKEVPLFIVTYSTSPNYYLRHVLPVLKGHSVVELAVADGGCLQLEHPPLETRKSNLEVVDLVIAMRHTLDWIARNLKMRKGEKGTDMVWLDRHSCGHRNHGDMGTTATSIRDSEESVMQFHFSYRLQGSGRPFIAFDLGMTRDALAYHGCSELL</sequence>
<dbReference type="Pfam" id="PF10250">
    <property type="entry name" value="O-FucT"/>
    <property type="match status" value="1"/>
</dbReference>
<evidence type="ECO:0000256" key="13">
    <source>
        <dbReference type="ARBA" id="ARBA00030350"/>
    </source>
</evidence>
<evidence type="ECO:0000256" key="3">
    <source>
        <dbReference type="ARBA" id="ARBA00007737"/>
    </source>
</evidence>
<comment type="similarity">
    <text evidence="3">Belongs to the glycosyltransferase GT106 family.</text>
</comment>
<keyword evidence="9" id="KW-0472">Membrane</keyword>
<dbReference type="GO" id="GO:0006004">
    <property type="term" value="P:fucose metabolic process"/>
    <property type="evidence" value="ECO:0007669"/>
    <property type="project" value="UniProtKB-KW"/>
</dbReference>
<dbReference type="OrthoDB" id="1919881at2759"/>
<evidence type="ECO:0000256" key="11">
    <source>
        <dbReference type="ARBA" id="ARBA00023253"/>
    </source>
</evidence>
<dbReference type="GO" id="GO:0016020">
    <property type="term" value="C:membrane"/>
    <property type="evidence" value="ECO:0007669"/>
    <property type="project" value="UniProtKB-SubCell"/>
</dbReference>
<comment type="pathway">
    <text evidence="2">Glycan metabolism.</text>
</comment>
<keyword evidence="15" id="KW-1185">Reference proteome</keyword>
<evidence type="ECO:0000256" key="7">
    <source>
        <dbReference type="ARBA" id="ARBA00022968"/>
    </source>
</evidence>
<evidence type="ECO:0000313" key="14">
    <source>
        <dbReference type="EMBL" id="KAF6169141.1"/>
    </source>
</evidence>
<dbReference type="AlphaFoldDB" id="A0A7J7NPM4"/>
<keyword evidence="11" id="KW-0294">Fucose metabolism</keyword>
<dbReference type="InterPro" id="IPR019378">
    <property type="entry name" value="GDP-Fuc_O-FucTrfase"/>
</dbReference>
<dbReference type="PANTHER" id="PTHR31741">
    <property type="entry name" value="OS02G0726500 PROTEIN-RELATED"/>
    <property type="match status" value="1"/>
</dbReference>
<evidence type="ECO:0000256" key="4">
    <source>
        <dbReference type="ARBA" id="ARBA00022676"/>
    </source>
</evidence>
<dbReference type="GO" id="GO:0016757">
    <property type="term" value="F:glycosyltransferase activity"/>
    <property type="evidence" value="ECO:0007669"/>
    <property type="project" value="UniProtKB-KW"/>
</dbReference>
<dbReference type="Proteomes" id="UP000541444">
    <property type="component" value="Unassembled WGS sequence"/>
</dbReference>
<evidence type="ECO:0000256" key="6">
    <source>
        <dbReference type="ARBA" id="ARBA00022692"/>
    </source>
</evidence>
<keyword evidence="12" id="KW-0119">Carbohydrate metabolism</keyword>
<dbReference type="EMBL" id="JACGCM010000671">
    <property type="protein sequence ID" value="KAF6169141.1"/>
    <property type="molecule type" value="Genomic_DNA"/>
</dbReference>
<dbReference type="GO" id="GO:0005768">
    <property type="term" value="C:endosome"/>
    <property type="evidence" value="ECO:0007669"/>
    <property type="project" value="TreeGrafter"/>
</dbReference>
<gene>
    <name evidence="14" type="ORF">GIB67_038638</name>
</gene>
<keyword evidence="8" id="KW-1133">Transmembrane helix</keyword>